<evidence type="ECO:0008006" key="5">
    <source>
        <dbReference type="Google" id="ProtNLM"/>
    </source>
</evidence>
<dbReference type="Proteomes" id="UP000249782">
    <property type="component" value="Unassembled WGS sequence"/>
</dbReference>
<keyword evidence="4" id="KW-1185">Reference proteome</keyword>
<proteinExistence type="predicted"/>
<dbReference type="SUPFAM" id="SSF55785">
    <property type="entry name" value="PYP-like sensor domain (PAS domain)"/>
    <property type="match status" value="2"/>
</dbReference>
<gene>
    <name evidence="3" type="ORF">DPC56_07345</name>
</gene>
<evidence type="ECO:0000313" key="4">
    <source>
        <dbReference type="Proteomes" id="UP000249782"/>
    </source>
</evidence>
<dbReference type="Pfam" id="PF13426">
    <property type="entry name" value="PAS_9"/>
    <property type="match status" value="2"/>
</dbReference>
<dbReference type="EMBL" id="QLOE01000011">
    <property type="protein sequence ID" value="RAO78564.1"/>
    <property type="molecule type" value="Genomic_DNA"/>
</dbReference>
<evidence type="ECO:0000313" key="3">
    <source>
        <dbReference type="EMBL" id="RAO78564.1"/>
    </source>
</evidence>
<evidence type="ECO:0000259" key="1">
    <source>
        <dbReference type="PROSITE" id="PS50112"/>
    </source>
</evidence>
<dbReference type="SMART" id="SM00091">
    <property type="entry name" value="PAS"/>
    <property type="match status" value="2"/>
</dbReference>
<evidence type="ECO:0000259" key="2">
    <source>
        <dbReference type="PROSITE" id="PS50113"/>
    </source>
</evidence>
<dbReference type="PROSITE" id="PS50112">
    <property type="entry name" value="PAS"/>
    <property type="match status" value="1"/>
</dbReference>
<dbReference type="InterPro" id="IPR000700">
    <property type="entry name" value="PAS-assoc_C"/>
</dbReference>
<dbReference type="InterPro" id="IPR000014">
    <property type="entry name" value="PAS"/>
</dbReference>
<dbReference type="PROSITE" id="PS50113">
    <property type="entry name" value="PAC"/>
    <property type="match status" value="1"/>
</dbReference>
<dbReference type="OrthoDB" id="81409at2157"/>
<dbReference type="PANTHER" id="PTHR44757">
    <property type="entry name" value="DIGUANYLATE CYCLASE DGCP"/>
    <property type="match status" value="1"/>
</dbReference>
<dbReference type="RefSeq" id="WP_112094430.1">
    <property type="nucleotide sequence ID" value="NZ_QLOE01000011.1"/>
</dbReference>
<organism evidence="3 4">
    <name type="scientific">Methanothermobacter tenebrarum</name>
    <dbReference type="NCBI Taxonomy" id="680118"/>
    <lineage>
        <taxon>Archaea</taxon>
        <taxon>Methanobacteriati</taxon>
        <taxon>Methanobacteriota</taxon>
        <taxon>Methanomada group</taxon>
        <taxon>Methanobacteria</taxon>
        <taxon>Methanobacteriales</taxon>
        <taxon>Methanobacteriaceae</taxon>
        <taxon>Methanothermobacter</taxon>
    </lineage>
</organism>
<comment type="caution">
    <text evidence="3">The sequence shown here is derived from an EMBL/GenBank/DDBJ whole genome shotgun (WGS) entry which is preliminary data.</text>
</comment>
<dbReference type="InterPro" id="IPR035965">
    <property type="entry name" value="PAS-like_dom_sf"/>
</dbReference>
<sequence length="252" mass="29112">MESPSLEDIFFEYSKSANLIAKDSVIEEYNNEFIKLTGLPEDRLKGVNLKDILDTRISGRFVEDLHTNLKVDGSIIPVLVTCIPLKDGRIFLSMKPSEKLLEGFKSVFESTADAILIVDENGRIFEANPSFYRVFGYERDEIIGRELTLIIPSEFHEDFKKMMDKFKREGEHPLAGKIFETKSRRADGTIISVEMSLTPWTFNGENYTTSIIRDITEKKKMEEELRAREEKYRRIVEKFIQNALALIAEIKK</sequence>
<name>A0A328PGN1_9EURY</name>
<dbReference type="PANTHER" id="PTHR44757:SF2">
    <property type="entry name" value="BIOFILM ARCHITECTURE MAINTENANCE PROTEIN MBAA"/>
    <property type="match status" value="1"/>
</dbReference>
<reference evidence="3 4" key="1">
    <citation type="submission" date="2018-06" db="EMBL/GenBank/DDBJ databases">
        <title>Draft genome sequence of hyperthermophilic methanogen Methanothermobacter tenebrarum sp. MCM-B 1447.</title>
        <authorList>
            <person name="Pore S.D."/>
            <person name="Dagar S."/>
            <person name="Dhakephalkar P.K."/>
        </authorList>
    </citation>
    <scope>NUCLEOTIDE SEQUENCE [LARGE SCALE GENOMIC DNA]</scope>
    <source>
        <strain evidence="3 4">MCM B 1447</strain>
    </source>
</reference>
<dbReference type="InterPro" id="IPR052155">
    <property type="entry name" value="Biofilm_reg_signaling"/>
</dbReference>
<accession>A0A328PGN1</accession>
<protein>
    <recommendedName>
        <fullName evidence="5">PAS domain S-box protein</fullName>
    </recommendedName>
</protein>
<dbReference type="CDD" id="cd00130">
    <property type="entry name" value="PAS"/>
    <property type="match status" value="1"/>
</dbReference>
<feature type="domain" description="PAS" evidence="1">
    <location>
        <begin position="100"/>
        <end position="170"/>
    </location>
</feature>
<dbReference type="NCBIfam" id="TIGR00229">
    <property type="entry name" value="sensory_box"/>
    <property type="match status" value="1"/>
</dbReference>
<dbReference type="Gene3D" id="3.30.450.20">
    <property type="entry name" value="PAS domain"/>
    <property type="match status" value="1"/>
</dbReference>
<dbReference type="AlphaFoldDB" id="A0A328PGN1"/>
<feature type="domain" description="PAC" evidence="2">
    <location>
        <begin position="177"/>
        <end position="227"/>
    </location>
</feature>